<evidence type="ECO:0000313" key="7">
    <source>
        <dbReference type="EMBL" id="WPU67231.1"/>
    </source>
</evidence>
<dbReference type="Gene3D" id="3.30.160.20">
    <property type="match status" value="1"/>
</dbReference>
<evidence type="ECO:0000256" key="5">
    <source>
        <dbReference type="NCBIfam" id="TIGR00020"/>
    </source>
</evidence>
<dbReference type="EMBL" id="CP139487">
    <property type="protein sequence ID" value="WPU67231.1"/>
    <property type="molecule type" value="Genomic_DNA"/>
</dbReference>
<name>A0AAX4HW42_9BACT</name>
<dbReference type="Gene3D" id="3.30.70.1660">
    <property type="match status" value="1"/>
</dbReference>
<keyword evidence="2 4" id="KW-0488">Methylation</keyword>
<comment type="similarity">
    <text evidence="1 4">Belongs to the prokaryotic/mitochondrial release factor family.</text>
</comment>
<evidence type="ECO:0000259" key="6">
    <source>
        <dbReference type="PROSITE" id="PS00745"/>
    </source>
</evidence>
<evidence type="ECO:0000256" key="3">
    <source>
        <dbReference type="ARBA" id="ARBA00022917"/>
    </source>
</evidence>
<dbReference type="PROSITE" id="PS00745">
    <property type="entry name" value="RF_PROK_I"/>
    <property type="match status" value="1"/>
</dbReference>
<organism evidence="7 8">
    <name type="scientific">Peredibacter starrii</name>
    <dbReference type="NCBI Taxonomy" id="28202"/>
    <lineage>
        <taxon>Bacteria</taxon>
        <taxon>Pseudomonadati</taxon>
        <taxon>Bdellovibrionota</taxon>
        <taxon>Bacteriovoracia</taxon>
        <taxon>Bacteriovoracales</taxon>
        <taxon>Bacteriovoracaceae</taxon>
        <taxon>Peredibacter</taxon>
    </lineage>
</organism>
<feature type="domain" description="Prokaryotic-type class I peptide chain release factors" evidence="6">
    <location>
        <begin position="233"/>
        <end position="249"/>
    </location>
</feature>
<dbReference type="InterPro" id="IPR045853">
    <property type="entry name" value="Pep_chain_release_fac_I_sf"/>
</dbReference>
<dbReference type="InterPro" id="IPR004374">
    <property type="entry name" value="PrfB"/>
</dbReference>
<dbReference type="PANTHER" id="PTHR43116">
    <property type="entry name" value="PEPTIDE CHAIN RELEASE FACTOR 2"/>
    <property type="match status" value="1"/>
</dbReference>
<keyword evidence="8" id="KW-1185">Reference proteome</keyword>
<dbReference type="NCBIfam" id="TIGR00020">
    <property type="entry name" value="prfB"/>
    <property type="match status" value="1"/>
</dbReference>
<feature type="modified residue" description="N5-methylglutamine" evidence="4">
    <location>
        <position position="240"/>
    </location>
</feature>
<dbReference type="InterPro" id="IPR005139">
    <property type="entry name" value="PCRF"/>
</dbReference>
<evidence type="ECO:0000256" key="4">
    <source>
        <dbReference type="HAMAP-Rule" id="MF_00094"/>
    </source>
</evidence>
<accession>A0AAX4HW42</accession>
<dbReference type="Proteomes" id="UP001324634">
    <property type="component" value="Chromosome"/>
</dbReference>
<evidence type="ECO:0000313" key="8">
    <source>
        <dbReference type="Proteomes" id="UP001324634"/>
    </source>
</evidence>
<evidence type="ECO:0000256" key="1">
    <source>
        <dbReference type="ARBA" id="ARBA00010835"/>
    </source>
</evidence>
<dbReference type="GO" id="GO:0016149">
    <property type="term" value="F:translation release factor activity, codon specific"/>
    <property type="evidence" value="ECO:0007669"/>
    <property type="project" value="UniProtKB-UniRule"/>
</dbReference>
<dbReference type="InterPro" id="IPR000352">
    <property type="entry name" value="Pep_chain_release_fac_I"/>
</dbReference>
<dbReference type="Pfam" id="PF00472">
    <property type="entry name" value="RF-1"/>
    <property type="match status" value="1"/>
</dbReference>
<keyword evidence="3 4" id="KW-0648">Protein biosynthesis</keyword>
<comment type="subcellular location">
    <subcellularLocation>
        <location evidence="4">Cytoplasm</location>
    </subcellularLocation>
</comment>
<keyword evidence="4" id="KW-0963">Cytoplasm</keyword>
<dbReference type="PANTHER" id="PTHR43116:SF3">
    <property type="entry name" value="CLASS I PEPTIDE CHAIN RELEASE FACTOR"/>
    <property type="match status" value="1"/>
</dbReference>
<dbReference type="KEGG" id="psti:SOO65_18480"/>
<comment type="function">
    <text evidence="4">Peptide chain release factor 2 directs the termination of translation in response to the peptide chain termination codons UGA and UAA.</text>
</comment>
<dbReference type="SMART" id="SM00937">
    <property type="entry name" value="PCRF"/>
    <property type="match status" value="1"/>
</dbReference>
<dbReference type="HAMAP" id="MF_00094">
    <property type="entry name" value="Rel_fac_2"/>
    <property type="match status" value="1"/>
</dbReference>
<protein>
    <recommendedName>
        <fullName evidence="4 5">Peptide chain release factor 2</fullName>
        <shortName evidence="4">RF-2</shortName>
    </recommendedName>
</protein>
<dbReference type="Pfam" id="PF03462">
    <property type="entry name" value="PCRF"/>
    <property type="match status" value="1"/>
</dbReference>
<dbReference type="AlphaFoldDB" id="A0AAX4HW42"/>
<gene>
    <name evidence="4 7" type="primary">prfB</name>
    <name evidence="7" type="ORF">SOO65_18480</name>
</gene>
<dbReference type="Gene3D" id="1.20.58.410">
    <property type="entry name" value="Release factor"/>
    <property type="match status" value="1"/>
</dbReference>
<reference evidence="7 8" key="1">
    <citation type="submission" date="2023-11" db="EMBL/GenBank/DDBJ databases">
        <title>Peredibacter starrii A3.12.</title>
        <authorList>
            <person name="Mitchell R.J."/>
        </authorList>
    </citation>
    <scope>NUCLEOTIDE SEQUENCE [LARGE SCALE GENOMIC DNA]</scope>
    <source>
        <strain evidence="7 8">A3.12</strain>
    </source>
</reference>
<comment type="PTM">
    <text evidence="4">Methylated by PrmC. Methylation increases the termination efficiency of RF2.</text>
</comment>
<evidence type="ECO:0000256" key="2">
    <source>
        <dbReference type="ARBA" id="ARBA00022481"/>
    </source>
</evidence>
<dbReference type="FunFam" id="3.30.160.20:FF:000010">
    <property type="entry name" value="Peptide chain release factor 2"/>
    <property type="match status" value="1"/>
</dbReference>
<dbReference type="GO" id="GO:0005737">
    <property type="term" value="C:cytoplasm"/>
    <property type="evidence" value="ECO:0007669"/>
    <property type="project" value="UniProtKB-SubCell"/>
</dbReference>
<proteinExistence type="inferred from homology"/>
<dbReference type="SUPFAM" id="SSF75620">
    <property type="entry name" value="Release factor"/>
    <property type="match status" value="1"/>
</dbReference>
<sequence length="367" mass="40763">MRSRPPSKLFGGRFDVDRKQNRLKEISELEALDGFWNDSTNATKIQKERSLIEEVIKLYSNVKTLADDFEVLCEMSDAGDASSAQEALDLFPKLQTALSEAEKKALLAGETDPNNAIVTINAGAGGTESCDWAGMLLRMVQRWCEAHGFKATVTDFQYGDSAGIKSATLMVQGNYAYGLLKSESGVHRLVRISPFDSNARRHTSFSSIFVSAEIDDSIEIEVLDKDLRVDIYRSGGAGGQSVNTADSAVRLTHFPTGIVVACQNERSQIQNRAMAMKILKSRLYDYEMKKRQEAQDKIEAGKKDIAWGSQIRSYVLHPYKLVKDHRTGFTSSQAETVLEGDLDEFMKAYLQWKSLGGEVQDTGTDDL</sequence>